<dbReference type="Proteomes" id="UP000267128">
    <property type="component" value="Unassembled WGS sequence"/>
</dbReference>
<dbReference type="AlphaFoldDB" id="A0A3N0CFZ0"/>
<sequence length="300" mass="30460">MACCLLLLRLLAPVSSRLGIGDPARAPRLPVVPIALLGLVEAAVAVVLVRRADGSAPAGHLHHLAADPAAGAITLGTVCAVTLTALVAVLGLRWSGRARHPVGLVGVGVAVVAALVAVSGAAAASHALMMVVVELALVVGPVAIVGARVNAAPAEDLWVVVRGFLALAAAAVAGFLLVTLHLPATHHWYLAGDGLTWWSAPVLLASGLAFWSSVVRFRLPPGWRALLLVAVLETGAVIGLVLLLAGDRLVPMVPGSGLGVVADQRLAGAVMMLVDLGLLARVVEPVLRPLVGRVPVVAPR</sequence>
<keyword evidence="1" id="KW-0812">Transmembrane</keyword>
<protein>
    <recommendedName>
        <fullName evidence="4">Cytochrome c oxidase assembly protein</fullName>
    </recommendedName>
</protein>
<gene>
    <name evidence="2" type="ORF">EFK50_11395</name>
</gene>
<keyword evidence="1" id="KW-1133">Transmembrane helix</keyword>
<comment type="caution">
    <text evidence="2">The sequence shown here is derived from an EMBL/GenBank/DDBJ whole genome shotgun (WGS) entry which is preliminary data.</text>
</comment>
<keyword evidence="3" id="KW-1185">Reference proteome</keyword>
<feature type="transmembrane region" description="Helical" evidence="1">
    <location>
        <begin position="69"/>
        <end position="90"/>
    </location>
</feature>
<feature type="transmembrane region" description="Helical" evidence="1">
    <location>
        <begin position="127"/>
        <end position="147"/>
    </location>
</feature>
<evidence type="ECO:0000313" key="3">
    <source>
        <dbReference type="Proteomes" id="UP000267128"/>
    </source>
</evidence>
<keyword evidence="1" id="KW-0472">Membrane</keyword>
<feature type="transmembrane region" description="Helical" evidence="1">
    <location>
        <begin position="159"/>
        <end position="183"/>
    </location>
</feature>
<feature type="transmembrane region" description="Helical" evidence="1">
    <location>
        <begin position="102"/>
        <end position="121"/>
    </location>
</feature>
<feature type="transmembrane region" description="Helical" evidence="1">
    <location>
        <begin position="226"/>
        <end position="246"/>
    </location>
</feature>
<evidence type="ECO:0000256" key="1">
    <source>
        <dbReference type="SAM" id="Phobius"/>
    </source>
</evidence>
<dbReference type="RefSeq" id="WP_123227670.1">
    <property type="nucleotide sequence ID" value="NZ_RJSE01000007.1"/>
</dbReference>
<evidence type="ECO:0000313" key="2">
    <source>
        <dbReference type="EMBL" id="RNL62374.1"/>
    </source>
</evidence>
<evidence type="ECO:0008006" key="4">
    <source>
        <dbReference type="Google" id="ProtNLM"/>
    </source>
</evidence>
<feature type="transmembrane region" description="Helical" evidence="1">
    <location>
        <begin position="266"/>
        <end position="283"/>
    </location>
</feature>
<dbReference type="EMBL" id="RJSE01000007">
    <property type="protein sequence ID" value="RNL62374.1"/>
    <property type="molecule type" value="Genomic_DNA"/>
</dbReference>
<accession>A0A3N0CFZ0</accession>
<proteinExistence type="predicted"/>
<feature type="transmembrane region" description="Helical" evidence="1">
    <location>
        <begin position="195"/>
        <end position="214"/>
    </location>
</feature>
<organism evidence="2 3">
    <name type="scientific">Nocardioides marmoriginsengisoli</name>
    <dbReference type="NCBI Taxonomy" id="661483"/>
    <lineage>
        <taxon>Bacteria</taxon>
        <taxon>Bacillati</taxon>
        <taxon>Actinomycetota</taxon>
        <taxon>Actinomycetes</taxon>
        <taxon>Propionibacteriales</taxon>
        <taxon>Nocardioidaceae</taxon>
        <taxon>Nocardioides</taxon>
    </lineage>
</organism>
<name>A0A3N0CFZ0_9ACTN</name>
<reference evidence="2 3" key="1">
    <citation type="submission" date="2018-11" db="EMBL/GenBank/DDBJ databases">
        <authorList>
            <person name="Li F."/>
        </authorList>
    </citation>
    <scope>NUCLEOTIDE SEQUENCE [LARGE SCALE GENOMIC DNA]</scope>
    <source>
        <strain evidence="2 3">Gsoil 097</strain>
    </source>
</reference>